<evidence type="ECO:0000256" key="5">
    <source>
        <dbReference type="SAM" id="Phobius"/>
    </source>
</evidence>
<dbReference type="WBParaSite" id="PSAMB.scaffold23851size406.g39008.t1">
    <property type="protein sequence ID" value="PSAMB.scaffold23851size406.g39008.t1"/>
    <property type="gene ID" value="PSAMB.scaffold23851size406.g39008"/>
</dbReference>
<keyword evidence="2 5" id="KW-0812">Transmembrane</keyword>
<dbReference type="AlphaFoldDB" id="A0A914VRX5"/>
<evidence type="ECO:0000256" key="1">
    <source>
        <dbReference type="ARBA" id="ARBA00004370"/>
    </source>
</evidence>
<dbReference type="GO" id="GO:0004930">
    <property type="term" value="F:G protein-coupled receptor activity"/>
    <property type="evidence" value="ECO:0007669"/>
    <property type="project" value="InterPro"/>
</dbReference>
<dbReference type="InterPro" id="IPR000276">
    <property type="entry name" value="GPCR_Rhodpsn"/>
</dbReference>
<evidence type="ECO:0000313" key="7">
    <source>
        <dbReference type="WBParaSite" id="PSAMB.scaffold23851size406.g39008.t1"/>
    </source>
</evidence>
<comment type="subcellular location">
    <subcellularLocation>
        <location evidence="1">Membrane</location>
    </subcellularLocation>
</comment>
<name>A0A914VRX5_9BILA</name>
<evidence type="ECO:0000256" key="2">
    <source>
        <dbReference type="ARBA" id="ARBA00022692"/>
    </source>
</evidence>
<feature type="transmembrane region" description="Helical" evidence="5">
    <location>
        <begin position="69"/>
        <end position="92"/>
    </location>
</feature>
<dbReference type="Proteomes" id="UP000887566">
    <property type="component" value="Unplaced"/>
</dbReference>
<protein>
    <submittedName>
        <fullName evidence="7">G-protein coupled receptors family 1 profile domain-containing protein</fullName>
    </submittedName>
</protein>
<dbReference type="GO" id="GO:0016020">
    <property type="term" value="C:membrane"/>
    <property type="evidence" value="ECO:0007669"/>
    <property type="project" value="UniProtKB-SubCell"/>
</dbReference>
<sequence>MTERANKSALLDPSIICDDACAFDYMQLAETMTDFGNYSWTNATKVLSRRGGGASFNLQRVVQYVIAPMYLALFTVGLVGNLWVIAVVVQIFRTLKSAVTNRHVLVYILSLSIV</sequence>
<organism evidence="6 7">
    <name type="scientific">Plectus sambesii</name>
    <dbReference type="NCBI Taxonomy" id="2011161"/>
    <lineage>
        <taxon>Eukaryota</taxon>
        <taxon>Metazoa</taxon>
        <taxon>Ecdysozoa</taxon>
        <taxon>Nematoda</taxon>
        <taxon>Chromadorea</taxon>
        <taxon>Plectida</taxon>
        <taxon>Plectina</taxon>
        <taxon>Plectoidea</taxon>
        <taxon>Plectidae</taxon>
        <taxon>Plectus</taxon>
    </lineage>
</organism>
<evidence type="ECO:0000313" key="6">
    <source>
        <dbReference type="Proteomes" id="UP000887566"/>
    </source>
</evidence>
<keyword evidence="6" id="KW-1185">Reference proteome</keyword>
<proteinExistence type="predicted"/>
<dbReference type="SUPFAM" id="SSF81321">
    <property type="entry name" value="Family A G protein-coupled receptor-like"/>
    <property type="match status" value="1"/>
</dbReference>
<evidence type="ECO:0000256" key="4">
    <source>
        <dbReference type="ARBA" id="ARBA00023136"/>
    </source>
</evidence>
<dbReference type="PRINTS" id="PR00237">
    <property type="entry name" value="GPCRRHODOPSN"/>
</dbReference>
<keyword evidence="4 5" id="KW-0472">Membrane</keyword>
<evidence type="ECO:0000256" key="3">
    <source>
        <dbReference type="ARBA" id="ARBA00022989"/>
    </source>
</evidence>
<keyword evidence="3 5" id="KW-1133">Transmembrane helix</keyword>
<accession>A0A914VRX5</accession>
<reference evidence="7" key="1">
    <citation type="submission" date="2022-11" db="UniProtKB">
        <authorList>
            <consortium name="WormBaseParasite"/>
        </authorList>
    </citation>
    <scope>IDENTIFICATION</scope>
</reference>